<feature type="transmembrane region" description="Helical" evidence="8">
    <location>
        <begin position="315"/>
        <end position="337"/>
    </location>
</feature>
<feature type="transmembrane region" description="Helical" evidence="8">
    <location>
        <begin position="91"/>
        <end position="110"/>
    </location>
</feature>
<evidence type="ECO:0000256" key="7">
    <source>
        <dbReference type="ARBA" id="ARBA00023136"/>
    </source>
</evidence>
<keyword evidence="6 8" id="KW-1133">Transmembrane helix</keyword>
<feature type="transmembrane region" description="Helical" evidence="8">
    <location>
        <begin position="279"/>
        <end position="303"/>
    </location>
</feature>
<dbReference type="SUPFAM" id="SSF103473">
    <property type="entry name" value="MFS general substrate transporter"/>
    <property type="match status" value="1"/>
</dbReference>
<dbReference type="PANTHER" id="PTHR42718">
    <property type="entry name" value="MAJOR FACILITATOR SUPERFAMILY MULTIDRUG TRANSPORTER MFSC"/>
    <property type="match status" value="1"/>
</dbReference>
<feature type="transmembrane region" description="Helical" evidence="8">
    <location>
        <begin position="240"/>
        <end position="258"/>
    </location>
</feature>
<feature type="transmembrane region" description="Helical" evidence="8">
    <location>
        <begin position="60"/>
        <end position="79"/>
    </location>
</feature>
<dbReference type="EMBL" id="QURL01000005">
    <property type="protein sequence ID" value="RFC63026.1"/>
    <property type="molecule type" value="Genomic_DNA"/>
</dbReference>
<evidence type="ECO:0000256" key="1">
    <source>
        <dbReference type="ARBA" id="ARBA00004651"/>
    </source>
</evidence>
<dbReference type="PROSITE" id="PS50850">
    <property type="entry name" value="MFS"/>
    <property type="match status" value="1"/>
</dbReference>
<keyword evidence="11" id="KW-1185">Reference proteome</keyword>
<dbReference type="InterPro" id="IPR036259">
    <property type="entry name" value="MFS_trans_sf"/>
</dbReference>
<dbReference type="Proteomes" id="UP000264310">
    <property type="component" value="Unassembled WGS sequence"/>
</dbReference>
<comment type="similarity">
    <text evidence="2">Belongs to the major facilitator superfamily. EmrB family.</text>
</comment>
<dbReference type="InterPro" id="IPR004638">
    <property type="entry name" value="EmrB-like"/>
</dbReference>
<dbReference type="RefSeq" id="WP_116683844.1">
    <property type="nucleotide sequence ID" value="NZ_QURL01000005.1"/>
</dbReference>
<dbReference type="InterPro" id="IPR020846">
    <property type="entry name" value="MFS_dom"/>
</dbReference>
<protein>
    <submittedName>
        <fullName evidence="10">DHA2 family efflux MFS transporter permease subunit</fullName>
    </submittedName>
</protein>
<dbReference type="GO" id="GO:0005886">
    <property type="term" value="C:plasma membrane"/>
    <property type="evidence" value="ECO:0007669"/>
    <property type="project" value="UniProtKB-SubCell"/>
</dbReference>
<dbReference type="Gene3D" id="1.20.1250.20">
    <property type="entry name" value="MFS general substrate transporter like domains"/>
    <property type="match status" value="1"/>
</dbReference>
<dbReference type="NCBIfam" id="TIGR00711">
    <property type="entry name" value="efflux_EmrB"/>
    <property type="match status" value="1"/>
</dbReference>
<dbReference type="Pfam" id="PF07690">
    <property type="entry name" value="MFS_1"/>
    <property type="match status" value="1"/>
</dbReference>
<evidence type="ECO:0000256" key="6">
    <source>
        <dbReference type="ARBA" id="ARBA00022989"/>
    </source>
</evidence>
<feature type="transmembrane region" description="Helical" evidence="8">
    <location>
        <begin position="209"/>
        <end position="228"/>
    </location>
</feature>
<keyword evidence="5 8" id="KW-0812">Transmembrane</keyword>
<evidence type="ECO:0000256" key="2">
    <source>
        <dbReference type="ARBA" id="ARBA00008537"/>
    </source>
</evidence>
<proteinExistence type="inferred from homology"/>
<keyword evidence="7 8" id="KW-0472">Membrane</keyword>
<gene>
    <name evidence="10" type="ORF">DYI37_13855</name>
</gene>
<comment type="caution">
    <text evidence="10">The sequence shown here is derived from an EMBL/GenBank/DDBJ whole genome shotgun (WGS) entry which is preliminary data.</text>
</comment>
<feature type="transmembrane region" description="Helical" evidence="8">
    <location>
        <begin position="150"/>
        <end position="171"/>
    </location>
</feature>
<dbReference type="AlphaFoldDB" id="A0A371X1C6"/>
<evidence type="ECO:0000256" key="3">
    <source>
        <dbReference type="ARBA" id="ARBA00022448"/>
    </source>
</evidence>
<evidence type="ECO:0000256" key="5">
    <source>
        <dbReference type="ARBA" id="ARBA00022692"/>
    </source>
</evidence>
<dbReference type="GO" id="GO:0022857">
    <property type="term" value="F:transmembrane transporter activity"/>
    <property type="evidence" value="ECO:0007669"/>
    <property type="project" value="InterPro"/>
</dbReference>
<feature type="domain" description="Major facilitator superfamily (MFS) profile" evidence="9">
    <location>
        <begin position="25"/>
        <end position="510"/>
    </location>
</feature>
<dbReference type="CDD" id="cd17503">
    <property type="entry name" value="MFS_LmrB_MDR_like"/>
    <property type="match status" value="1"/>
</dbReference>
<feature type="transmembrane region" description="Helical" evidence="8">
    <location>
        <begin position="481"/>
        <end position="504"/>
    </location>
</feature>
<evidence type="ECO:0000256" key="8">
    <source>
        <dbReference type="SAM" id="Phobius"/>
    </source>
</evidence>
<dbReference type="OrthoDB" id="9812221at2"/>
<accession>A0A371X1C6</accession>
<evidence type="ECO:0000313" key="10">
    <source>
        <dbReference type="EMBL" id="RFC63026.1"/>
    </source>
</evidence>
<feature type="transmembrane region" description="Helical" evidence="8">
    <location>
        <begin position="23"/>
        <end position="48"/>
    </location>
</feature>
<feature type="transmembrane region" description="Helical" evidence="8">
    <location>
        <begin position="177"/>
        <end position="197"/>
    </location>
</feature>
<feature type="transmembrane region" description="Helical" evidence="8">
    <location>
        <begin position="373"/>
        <end position="395"/>
    </location>
</feature>
<organism evidence="10 11">
    <name type="scientific">Fulvimarina endophytica</name>
    <dbReference type="NCBI Taxonomy" id="2293836"/>
    <lineage>
        <taxon>Bacteria</taxon>
        <taxon>Pseudomonadati</taxon>
        <taxon>Pseudomonadota</taxon>
        <taxon>Alphaproteobacteria</taxon>
        <taxon>Hyphomicrobiales</taxon>
        <taxon>Aurantimonadaceae</taxon>
        <taxon>Fulvimarina</taxon>
    </lineage>
</organism>
<evidence type="ECO:0000259" key="9">
    <source>
        <dbReference type="PROSITE" id="PS50850"/>
    </source>
</evidence>
<evidence type="ECO:0000256" key="4">
    <source>
        <dbReference type="ARBA" id="ARBA00022475"/>
    </source>
</evidence>
<feature type="transmembrane region" description="Helical" evidence="8">
    <location>
        <begin position="344"/>
        <end position="361"/>
    </location>
</feature>
<evidence type="ECO:0000313" key="11">
    <source>
        <dbReference type="Proteomes" id="UP000264310"/>
    </source>
</evidence>
<keyword evidence="4" id="KW-1003">Cell membrane</keyword>
<sequence length="518" mass="55596">MSENADTGAQYSTRQQAAAGIQWILVIAVISTAVLEVLDSTIVNIAIPHIESTFGATDDQITWILTSYIVASIVVMPLTGYFTRRFGRRKVILSAIAGFAAFSGLCGLSWSLEVMVAFRIGQGLFGAFLIPLSQSTLFQAFPKEKRGQAMALFGLGVVVAPVLGPTVGAYLTDTFVWRMVFYVNLPIAALAFLLLLGEMPKDQGQKVETDWTGLILMALMVGAIQFILDTGEQRDWYDSKLIQVATATAILAGGIFVVRGIGKRDNIVDLNLFGDRSFLAANLTIMGFGIGMFGTIAILPTFVQTLLGYPILEAGYLFIPRGIASGFSMVVTGSLLVGRFDPRLLVSTGILLTAGGSFMYADLNLDASFWNLAWPGVLSGLGLGLVFVPLSTVAFDRISNDKQDEASGLYAVTRQFGSSIGIAVVSALLVQRMAFHYAVLGENITPFSQAARDYLIPYGVPLDSAAGAEILAGELSRQASLMAYIDVFTFIGWSSLVTLPLVFLMRKPQRGGAPTVAH</sequence>
<feature type="transmembrane region" description="Helical" evidence="8">
    <location>
        <begin position="116"/>
        <end position="138"/>
    </location>
</feature>
<comment type="subcellular location">
    <subcellularLocation>
        <location evidence="1">Cell membrane</location>
        <topology evidence="1">Multi-pass membrane protein</topology>
    </subcellularLocation>
</comment>
<dbReference type="PANTHER" id="PTHR42718:SF9">
    <property type="entry name" value="MAJOR FACILITATOR SUPERFAMILY MULTIDRUG TRANSPORTER MFSC"/>
    <property type="match status" value="1"/>
</dbReference>
<reference evidence="10 11" key="1">
    <citation type="submission" date="2018-08" db="EMBL/GenBank/DDBJ databases">
        <title>Fulvimarina sp. 85, whole genome shotgun sequence.</title>
        <authorList>
            <person name="Tuo L."/>
        </authorList>
    </citation>
    <scope>NUCLEOTIDE SEQUENCE [LARGE SCALE GENOMIC DNA]</scope>
    <source>
        <strain evidence="10 11">85</strain>
    </source>
</reference>
<name>A0A371X1C6_9HYPH</name>
<dbReference type="InterPro" id="IPR011701">
    <property type="entry name" value="MFS"/>
</dbReference>
<keyword evidence="3" id="KW-0813">Transport</keyword>
<feature type="transmembrane region" description="Helical" evidence="8">
    <location>
        <begin position="416"/>
        <end position="439"/>
    </location>
</feature>